<evidence type="ECO:0000313" key="4">
    <source>
        <dbReference type="Proteomes" id="UP001196413"/>
    </source>
</evidence>
<accession>A0AAD5M5H5</accession>
<dbReference type="Proteomes" id="UP001196413">
    <property type="component" value="Unassembled WGS sequence"/>
</dbReference>
<proteinExistence type="predicted"/>
<gene>
    <name evidence="3" type="ORF">KIN20_008926</name>
</gene>
<feature type="region of interest" description="Disordered" evidence="2">
    <location>
        <begin position="1"/>
        <end position="41"/>
    </location>
</feature>
<evidence type="ECO:0000256" key="2">
    <source>
        <dbReference type="SAM" id="MobiDB-lite"/>
    </source>
</evidence>
<reference evidence="3" key="1">
    <citation type="submission" date="2021-06" db="EMBL/GenBank/DDBJ databases">
        <title>Parelaphostrongylus tenuis whole genome reference sequence.</title>
        <authorList>
            <person name="Garwood T.J."/>
            <person name="Larsen P.A."/>
            <person name="Fountain-Jones N.M."/>
            <person name="Garbe J.R."/>
            <person name="Macchietto M.G."/>
            <person name="Kania S.A."/>
            <person name="Gerhold R.W."/>
            <person name="Richards J.E."/>
            <person name="Wolf T.M."/>
        </authorList>
    </citation>
    <scope>NUCLEOTIDE SEQUENCE</scope>
    <source>
        <strain evidence="3">MNPRO001-30</strain>
        <tissue evidence="3">Meninges</tissue>
    </source>
</reference>
<feature type="compositionally biased region" description="Polar residues" evidence="2">
    <location>
        <begin position="1"/>
        <end position="32"/>
    </location>
</feature>
<organism evidence="3 4">
    <name type="scientific">Parelaphostrongylus tenuis</name>
    <name type="common">Meningeal worm</name>
    <dbReference type="NCBI Taxonomy" id="148309"/>
    <lineage>
        <taxon>Eukaryota</taxon>
        <taxon>Metazoa</taxon>
        <taxon>Ecdysozoa</taxon>
        <taxon>Nematoda</taxon>
        <taxon>Chromadorea</taxon>
        <taxon>Rhabditida</taxon>
        <taxon>Rhabditina</taxon>
        <taxon>Rhabditomorpha</taxon>
        <taxon>Strongyloidea</taxon>
        <taxon>Metastrongylidae</taxon>
        <taxon>Parelaphostrongylus</taxon>
    </lineage>
</organism>
<keyword evidence="4" id="KW-1185">Reference proteome</keyword>
<feature type="coiled-coil region" evidence="1">
    <location>
        <begin position="48"/>
        <end position="75"/>
    </location>
</feature>
<dbReference type="EMBL" id="JAHQIW010001447">
    <property type="protein sequence ID" value="KAJ1352547.1"/>
    <property type="molecule type" value="Genomic_DNA"/>
</dbReference>
<keyword evidence="1" id="KW-0175">Coiled coil</keyword>
<protein>
    <submittedName>
        <fullName evidence="3">Uncharacterized protein</fullName>
    </submittedName>
</protein>
<evidence type="ECO:0000313" key="3">
    <source>
        <dbReference type="EMBL" id="KAJ1352547.1"/>
    </source>
</evidence>
<evidence type="ECO:0000256" key="1">
    <source>
        <dbReference type="SAM" id="Coils"/>
    </source>
</evidence>
<dbReference type="AlphaFoldDB" id="A0AAD5M5H5"/>
<name>A0AAD5M5H5_PARTN</name>
<sequence>MSSIPRQTKAGISTPQSSQTRDANSTISTQHLLDNESSEDVTHHTITSMVYSSKLNQLRAELAAAERALAAECAEQCSP</sequence>
<comment type="caution">
    <text evidence="3">The sequence shown here is derived from an EMBL/GenBank/DDBJ whole genome shotgun (WGS) entry which is preliminary data.</text>
</comment>